<name>A0A0F9BB38_9ZZZZ</name>
<organism evidence="1">
    <name type="scientific">marine sediment metagenome</name>
    <dbReference type="NCBI Taxonomy" id="412755"/>
    <lineage>
        <taxon>unclassified sequences</taxon>
        <taxon>metagenomes</taxon>
        <taxon>ecological metagenomes</taxon>
    </lineage>
</organism>
<comment type="caution">
    <text evidence="1">The sequence shown here is derived from an EMBL/GenBank/DDBJ whole genome shotgun (WGS) entry which is preliminary data.</text>
</comment>
<feature type="non-terminal residue" evidence="1">
    <location>
        <position position="117"/>
    </location>
</feature>
<proteinExistence type="predicted"/>
<sequence length="117" mass="12024">MGQQVNVYRELKFFPGAIVTGWPGPGAGTTYYVNNITGSSTADGLSWNSAVDQVSTAVTLSEASRLIHPGTTTNDYIMNTIIVQGTGTAYTAVAALPSYARVIGLGADPRGNGAGIA</sequence>
<evidence type="ECO:0000313" key="1">
    <source>
        <dbReference type="EMBL" id="KKL18890.1"/>
    </source>
</evidence>
<dbReference type="EMBL" id="LAZR01038690">
    <property type="protein sequence ID" value="KKL18890.1"/>
    <property type="molecule type" value="Genomic_DNA"/>
</dbReference>
<reference evidence="1" key="1">
    <citation type="journal article" date="2015" name="Nature">
        <title>Complex archaea that bridge the gap between prokaryotes and eukaryotes.</title>
        <authorList>
            <person name="Spang A."/>
            <person name="Saw J.H."/>
            <person name="Jorgensen S.L."/>
            <person name="Zaremba-Niedzwiedzka K."/>
            <person name="Martijn J."/>
            <person name="Lind A.E."/>
            <person name="van Eijk R."/>
            <person name="Schleper C."/>
            <person name="Guy L."/>
            <person name="Ettema T.J."/>
        </authorList>
    </citation>
    <scope>NUCLEOTIDE SEQUENCE</scope>
</reference>
<gene>
    <name evidence="1" type="ORF">LCGC14_2470980</name>
</gene>
<dbReference type="AlphaFoldDB" id="A0A0F9BB38"/>
<protein>
    <submittedName>
        <fullName evidence="1">Uncharacterized protein</fullName>
    </submittedName>
</protein>
<accession>A0A0F9BB38</accession>